<dbReference type="AlphaFoldDB" id="A0A7J0BM19"/>
<sequence>MNSIQSNGYGFGNLFEHEGGLGRIMGNGHLSASIQGGKDTSATFAADVVSRITPPKPEDLQDPAAIEQLQQQFGDDTGDLAGSLQRTVEFVQERYGKHAATAVMGMVYNRIGNGEVTEESLGAGLLDSVKFIDRNFGMAEGDNLMNFLNDDLNAEMNDFFDNGLEERFFAATPGMTSLSQSFSTALGKVTETAGQDAADNVLSILEKAMEDTNNPEQSLKLALEEADKLLAEQGNTPFTAILAQNVGLGASAVEPQVGTLLNITV</sequence>
<dbReference type="EMBL" id="BLVO01000016">
    <property type="protein sequence ID" value="GFM34726.1"/>
    <property type="molecule type" value="Genomic_DNA"/>
</dbReference>
<reference evidence="1 2" key="1">
    <citation type="submission" date="2020-05" db="EMBL/GenBank/DDBJ databases">
        <title>Draft genome sequence of Desulfovibrio sp. strain HN2T.</title>
        <authorList>
            <person name="Ueno A."/>
            <person name="Tamazawa S."/>
            <person name="Tamamura S."/>
            <person name="Murakami T."/>
            <person name="Kiyama T."/>
            <person name="Inomata H."/>
            <person name="Amano Y."/>
            <person name="Miyakawa K."/>
            <person name="Tamaki H."/>
            <person name="Naganuma T."/>
            <person name="Kaneko K."/>
        </authorList>
    </citation>
    <scope>NUCLEOTIDE SEQUENCE [LARGE SCALE GENOMIC DNA]</scope>
    <source>
        <strain evidence="1 2">HN2</strain>
    </source>
</reference>
<dbReference type="Proteomes" id="UP000503840">
    <property type="component" value="Unassembled WGS sequence"/>
</dbReference>
<accession>A0A7J0BM19</accession>
<evidence type="ECO:0000313" key="2">
    <source>
        <dbReference type="Proteomes" id="UP000503840"/>
    </source>
</evidence>
<proteinExistence type="predicted"/>
<dbReference type="RefSeq" id="WP_174406392.1">
    <property type="nucleotide sequence ID" value="NZ_BLVO01000016.1"/>
</dbReference>
<gene>
    <name evidence="1" type="ORF">DSM101010T_30910</name>
</gene>
<name>A0A7J0BM19_9BACT</name>
<organism evidence="1 2">
    <name type="scientific">Desulfovibrio subterraneus</name>
    <dbReference type="NCBI Taxonomy" id="2718620"/>
    <lineage>
        <taxon>Bacteria</taxon>
        <taxon>Pseudomonadati</taxon>
        <taxon>Thermodesulfobacteriota</taxon>
        <taxon>Desulfovibrionia</taxon>
        <taxon>Desulfovibrionales</taxon>
        <taxon>Desulfovibrionaceae</taxon>
        <taxon>Desulfovibrio</taxon>
    </lineage>
</organism>
<protein>
    <submittedName>
        <fullName evidence="1">Uncharacterized protein</fullName>
    </submittedName>
</protein>
<comment type="caution">
    <text evidence="1">The sequence shown here is derived from an EMBL/GenBank/DDBJ whole genome shotgun (WGS) entry which is preliminary data.</text>
</comment>
<keyword evidence="2" id="KW-1185">Reference proteome</keyword>
<evidence type="ECO:0000313" key="1">
    <source>
        <dbReference type="EMBL" id="GFM34726.1"/>
    </source>
</evidence>